<name>A0ABP0TH96_9BRYO</name>
<organism evidence="1 2">
    <name type="scientific">Sphagnum troendelagicum</name>
    <dbReference type="NCBI Taxonomy" id="128251"/>
    <lineage>
        <taxon>Eukaryota</taxon>
        <taxon>Viridiplantae</taxon>
        <taxon>Streptophyta</taxon>
        <taxon>Embryophyta</taxon>
        <taxon>Bryophyta</taxon>
        <taxon>Sphagnophytina</taxon>
        <taxon>Sphagnopsida</taxon>
        <taxon>Sphagnales</taxon>
        <taxon>Sphagnaceae</taxon>
        <taxon>Sphagnum</taxon>
    </lineage>
</organism>
<proteinExistence type="predicted"/>
<keyword evidence="2" id="KW-1185">Reference proteome</keyword>
<evidence type="ECO:0000313" key="1">
    <source>
        <dbReference type="EMBL" id="CAK9195995.1"/>
    </source>
</evidence>
<accession>A0ABP0TH96</accession>
<evidence type="ECO:0000313" key="2">
    <source>
        <dbReference type="Proteomes" id="UP001497512"/>
    </source>
</evidence>
<dbReference type="EMBL" id="OZ019903">
    <property type="protein sequence ID" value="CAK9195995.1"/>
    <property type="molecule type" value="Genomic_DNA"/>
</dbReference>
<protein>
    <submittedName>
        <fullName evidence="1">Uncharacterized protein</fullName>
    </submittedName>
</protein>
<gene>
    <name evidence="1" type="ORF">CSSPTR1EN2_LOCUS3252</name>
</gene>
<sequence length="74" mass="8411">MLVYGDGGTELVPTISFSRGLRRHGWRRRQRFRTGLCRGLRRGNADDYYSVECVEVGVVANVEDDRYGGECVEV</sequence>
<dbReference type="Proteomes" id="UP001497512">
    <property type="component" value="Chromosome 11"/>
</dbReference>
<reference evidence="1" key="1">
    <citation type="submission" date="2024-02" db="EMBL/GenBank/DDBJ databases">
        <authorList>
            <consortium name="ELIXIR-Norway"/>
            <consortium name="Elixir Norway"/>
        </authorList>
    </citation>
    <scope>NUCLEOTIDE SEQUENCE</scope>
</reference>